<sequence>MISYIDDNSRINFKGCNQPEHSTKIKQCEPIVTPHNLYNPRYALFANLQPQTLEALPLNCCYKAVKSESLCFACSKKKKTKCKSAKSPCLAPLTKKSCCLCENSFISSTLATAEDKPSQYNERSSSFTIFNKETATFEKRLVGEAAFFLPCSGSSVTGSYTVTSAPIPSREVCLPPSSLHAVSPPGVVCSIIPSTSGEREHTGFFCQQPCCFRNGTCYTEESNHKGQELCHIYNMDSQVNEVKVPSARYKAHFKDETDYIHRRQNFKKLKTKKLRKPEDLYSGMFILSPSKNATFPPR</sequence>
<name>A0AA38HJ20_9CUCU</name>
<dbReference type="EMBL" id="JALNTZ010000851">
    <property type="protein sequence ID" value="KAJ3630079.1"/>
    <property type="molecule type" value="Genomic_DNA"/>
</dbReference>
<proteinExistence type="predicted"/>
<reference evidence="1" key="1">
    <citation type="journal article" date="2023" name="G3 (Bethesda)">
        <title>Whole genome assemblies of Zophobas morio and Tenebrio molitor.</title>
        <authorList>
            <person name="Kaur S."/>
            <person name="Stinson S.A."/>
            <person name="diCenzo G.C."/>
        </authorList>
    </citation>
    <scope>NUCLEOTIDE SEQUENCE</scope>
    <source>
        <strain evidence="1">QUZm001</strain>
    </source>
</reference>
<organism evidence="1 2">
    <name type="scientific">Zophobas morio</name>
    <dbReference type="NCBI Taxonomy" id="2755281"/>
    <lineage>
        <taxon>Eukaryota</taxon>
        <taxon>Metazoa</taxon>
        <taxon>Ecdysozoa</taxon>
        <taxon>Arthropoda</taxon>
        <taxon>Hexapoda</taxon>
        <taxon>Insecta</taxon>
        <taxon>Pterygota</taxon>
        <taxon>Neoptera</taxon>
        <taxon>Endopterygota</taxon>
        <taxon>Coleoptera</taxon>
        <taxon>Polyphaga</taxon>
        <taxon>Cucujiformia</taxon>
        <taxon>Tenebrionidae</taxon>
        <taxon>Zophobas</taxon>
    </lineage>
</organism>
<dbReference type="AlphaFoldDB" id="A0AA38HJ20"/>
<gene>
    <name evidence="1" type="ORF">Zmor_027091</name>
</gene>
<evidence type="ECO:0000313" key="1">
    <source>
        <dbReference type="EMBL" id="KAJ3630079.1"/>
    </source>
</evidence>
<comment type="caution">
    <text evidence="1">The sequence shown here is derived from an EMBL/GenBank/DDBJ whole genome shotgun (WGS) entry which is preliminary data.</text>
</comment>
<accession>A0AA38HJ20</accession>
<keyword evidence="2" id="KW-1185">Reference proteome</keyword>
<dbReference type="Proteomes" id="UP001168821">
    <property type="component" value="Unassembled WGS sequence"/>
</dbReference>
<protein>
    <submittedName>
        <fullName evidence="1">Uncharacterized protein</fullName>
    </submittedName>
</protein>
<evidence type="ECO:0000313" key="2">
    <source>
        <dbReference type="Proteomes" id="UP001168821"/>
    </source>
</evidence>